<dbReference type="NCBIfam" id="TIGR04088">
    <property type="entry name" value="cognate_SipW"/>
    <property type="match status" value="1"/>
</dbReference>
<evidence type="ECO:0008006" key="3">
    <source>
        <dbReference type="Google" id="ProtNLM"/>
    </source>
</evidence>
<proteinExistence type="predicted"/>
<reference evidence="1 2" key="1">
    <citation type="journal article" date="2016" name="Nat. Commun.">
        <title>Thousands of microbial genomes shed light on interconnected biogeochemical processes in an aquifer system.</title>
        <authorList>
            <person name="Anantharaman K."/>
            <person name="Brown C.T."/>
            <person name="Hug L.A."/>
            <person name="Sharon I."/>
            <person name="Castelle C.J."/>
            <person name="Probst A.J."/>
            <person name="Thomas B.C."/>
            <person name="Singh A."/>
            <person name="Wilkins M.J."/>
            <person name="Karaoz U."/>
            <person name="Brodie E.L."/>
            <person name="Williams K.H."/>
            <person name="Hubbard S.S."/>
            <person name="Banfield J.F."/>
        </authorList>
    </citation>
    <scope>NUCLEOTIDE SEQUENCE [LARGE SCALE GENOMIC DNA]</scope>
</reference>
<dbReference type="Pfam" id="PF12389">
    <property type="entry name" value="Peptidase_M73"/>
    <property type="match status" value="1"/>
</dbReference>
<dbReference type="EMBL" id="MGGI01000026">
    <property type="protein sequence ID" value="OGM24675.1"/>
    <property type="molecule type" value="Genomic_DNA"/>
</dbReference>
<gene>
    <name evidence="1" type="ORF">A2627_02655</name>
</gene>
<dbReference type="AlphaFoldDB" id="A0A1F7YDU6"/>
<name>A0A1F7YDU6_9BACT</name>
<dbReference type="Proteomes" id="UP000178851">
    <property type="component" value="Unassembled WGS sequence"/>
</dbReference>
<accession>A0A1F7YDU6</accession>
<protein>
    <recommendedName>
        <fullName evidence="3">Camelysin metallo-endopeptidase</fullName>
    </recommendedName>
</protein>
<organism evidence="1 2">
    <name type="scientific">Candidatus Woesebacteria bacterium RIFCSPHIGHO2_01_FULL_39_28</name>
    <dbReference type="NCBI Taxonomy" id="1802496"/>
    <lineage>
        <taxon>Bacteria</taxon>
        <taxon>Candidatus Woeseibacteriota</taxon>
    </lineage>
</organism>
<evidence type="ECO:0000313" key="2">
    <source>
        <dbReference type="Proteomes" id="UP000178851"/>
    </source>
</evidence>
<evidence type="ECO:0000313" key="1">
    <source>
        <dbReference type="EMBL" id="OGM24675.1"/>
    </source>
</evidence>
<comment type="caution">
    <text evidence="1">The sequence shown here is derived from an EMBL/GenBank/DDBJ whole genome shotgun (WGS) entry which is preliminary data.</text>
</comment>
<sequence>MNITKIAVSLATIGATGALLVGATYAFFSDQGTSSNNIFNSGSLDMKLTDANETALDNVSGTWGLASAPGDTFSGDLEIKNSGSVNANHVELQFDNTVTEAVSAPGSTATIPMDRVIEITVLDWDSDGDGSVDTNLLTGLTDINVNGIIDLDDFENRNVDGSVDFDNVSFSGTQSANHKLHMVGRLSPTLAVDQHQGDSVNMSLTATMNQDISQ</sequence>
<dbReference type="InterPro" id="IPR022121">
    <property type="entry name" value="Peptidase_M73_camelysin"/>
</dbReference>
<dbReference type="InterPro" id="IPR023833">
    <property type="entry name" value="Signal_pept_SipW-depend-type"/>
</dbReference>